<sequence length="126" mass="15124">MFTLPNYLKIIMIAMDNKHSNSNKIFNDEEYVFYIQAEYAIQNELTYFNFDNQKKTELLHKKNFITTAINKYNKIKNNNQLLDQPVSFQQNIISIIENYENNSSNDNIQYLHLRKNYSRAYLPLIN</sequence>
<accession>A0ABT9D4I1</accession>
<protein>
    <submittedName>
        <fullName evidence="1">Effector protein</fullName>
    </submittedName>
</protein>
<dbReference type="RefSeq" id="WP_304514514.1">
    <property type="nucleotide sequence ID" value="NZ_JAOSIQ010000045.1"/>
</dbReference>
<comment type="caution">
    <text evidence="1">The sequence shown here is derived from an EMBL/GenBank/DDBJ whole genome shotgun (WGS) entry which is preliminary data.</text>
</comment>
<organism evidence="1 2">
    <name type="scientific">Candidatus Phytoplasma bonamiae</name>
    <dbReference type="NCBI Taxonomy" id="2982626"/>
    <lineage>
        <taxon>Bacteria</taxon>
        <taxon>Bacillati</taxon>
        <taxon>Mycoplasmatota</taxon>
        <taxon>Mollicutes</taxon>
        <taxon>Acholeplasmatales</taxon>
        <taxon>Acholeplasmataceae</taxon>
        <taxon>Candidatus Phytoplasma</taxon>
        <taxon>16SrII (Peanut WB group)</taxon>
    </lineage>
</organism>
<dbReference type="EMBL" id="JAOSIQ010000045">
    <property type="protein sequence ID" value="MDO8064324.1"/>
    <property type="molecule type" value="Genomic_DNA"/>
</dbReference>
<proteinExistence type="predicted"/>
<gene>
    <name evidence="1" type="ORF">OC701_02555</name>
</gene>
<dbReference type="Proteomes" id="UP001170683">
    <property type="component" value="Unassembled WGS sequence"/>
</dbReference>
<evidence type="ECO:0000313" key="1">
    <source>
        <dbReference type="EMBL" id="MDO8064324.1"/>
    </source>
</evidence>
<name>A0ABT9D4I1_9MOLU</name>
<reference evidence="1 2" key="1">
    <citation type="journal article" date="2023" name="Int. J. Syst. Evol. Microbiol.">
        <title>The observation of taxonomic boundaries for the 16SrII and 16SrXXV phytoplasmas using genome-based delimitation.</title>
        <authorList>
            <person name="Rodrigues Jardim B."/>
            <person name="Tran-Nguyen L.T.T."/>
            <person name="Gambley C."/>
            <person name="Al-Sadi A.M."/>
            <person name="Al-Subhi A.M."/>
            <person name="Foissac X."/>
            <person name="Salar P."/>
            <person name="Cai H."/>
            <person name="Yang J.Y."/>
            <person name="Davis R."/>
            <person name="Jones L."/>
            <person name="Rodoni B."/>
            <person name="Constable F.E."/>
        </authorList>
    </citation>
    <scope>NUCLEOTIDE SEQUENCE [LARGE SCALE GENOMIC DNA]</scope>
    <source>
        <strain evidence="1">BAWM-225</strain>
    </source>
</reference>
<keyword evidence="2" id="KW-1185">Reference proteome</keyword>
<evidence type="ECO:0000313" key="2">
    <source>
        <dbReference type="Proteomes" id="UP001170683"/>
    </source>
</evidence>